<evidence type="ECO:0000313" key="2">
    <source>
        <dbReference type="Proteomes" id="UP000270205"/>
    </source>
</evidence>
<protein>
    <submittedName>
        <fullName evidence="1">Uncharacterized protein</fullName>
    </submittedName>
</protein>
<accession>A0A7Z8YNM2</accession>
<dbReference type="AlphaFoldDB" id="A0A7Z8YNM2"/>
<dbReference type="Proteomes" id="UP000270205">
    <property type="component" value="Unassembled WGS sequence"/>
</dbReference>
<comment type="caution">
    <text evidence="1">The sequence shown here is derived from an EMBL/GenBank/DDBJ whole genome shotgun (WGS) entry which is preliminary data.</text>
</comment>
<dbReference type="EMBL" id="UYIV01000001">
    <property type="protein sequence ID" value="VDH03282.1"/>
    <property type="molecule type" value="Genomic_DNA"/>
</dbReference>
<proteinExistence type="predicted"/>
<gene>
    <name evidence="1" type="ORF">NCTC12929_00662</name>
</gene>
<name>A0A7Z8YNM2_9FLAO</name>
<sequence length="54" mass="6613">MFKENAYLNFLILINFPKLHTLSKHFSKVPKRVKFKPNIPHKSIYRFLTRKRII</sequence>
<organism evidence="1 2">
    <name type="scientific">Bergeyella zoohelcum</name>
    <dbReference type="NCBI Taxonomy" id="1015"/>
    <lineage>
        <taxon>Bacteria</taxon>
        <taxon>Pseudomonadati</taxon>
        <taxon>Bacteroidota</taxon>
        <taxon>Flavobacteriia</taxon>
        <taxon>Flavobacteriales</taxon>
        <taxon>Weeksellaceae</taxon>
        <taxon>Bergeyella</taxon>
    </lineage>
</organism>
<reference evidence="1 2" key="1">
    <citation type="submission" date="2018-11" db="EMBL/GenBank/DDBJ databases">
        <authorList>
            <consortium name="Pathogen Informatics"/>
        </authorList>
    </citation>
    <scope>NUCLEOTIDE SEQUENCE [LARGE SCALE GENOMIC DNA]</scope>
    <source>
        <strain evidence="1 2">NCTC12929</strain>
    </source>
</reference>
<evidence type="ECO:0000313" key="1">
    <source>
        <dbReference type="EMBL" id="VDH03282.1"/>
    </source>
</evidence>